<reference evidence="1 2" key="1">
    <citation type="journal article" date="2016" name="Genome Biol. Evol.">
        <title>Divergent and convergent evolution of fungal pathogenicity.</title>
        <authorList>
            <person name="Shang Y."/>
            <person name="Xiao G."/>
            <person name="Zheng P."/>
            <person name="Cen K."/>
            <person name="Zhan S."/>
            <person name="Wang C."/>
        </authorList>
    </citation>
    <scope>NUCLEOTIDE SEQUENCE [LARGE SCALE GENOMIC DNA]</scope>
    <source>
        <strain evidence="1 2">ARSEF 2679</strain>
    </source>
</reference>
<dbReference type="GeneID" id="30023040"/>
<evidence type="ECO:0000313" key="2">
    <source>
        <dbReference type="Proteomes" id="UP000076744"/>
    </source>
</evidence>
<evidence type="ECO:0000313" key="1">
    <source>
        <dbReference type="EMBL" id="OAA58209.1"/>
    </source>
</evidence>
<dbReference type="OrthoDB" id="5344057at2759"/>
<dbReference type="RefSeq" id="XP_018702392.1">
    <property type="nucleotide sequence ID" value="XM_018850352.1"/>
</dbReference>
<comment type="caution">
    <text evidence="1">The sequence shown here is derived from an EMBL/GenBank/DDBJ whole genome shotgun (WGS) entry which is preliminary data.</text>
</comment>
<dbReference type="AlphaFoldDB" id="A0A167R2D9"/>
<dbReference type="Proteomes" id="UP000076744">
    <property type="component" value="Unassembled WGS sequence"/>
</dbReference>
<dbReference type="EMBL" id="AZHB01000018">
    <property type="protein sequence ID" value="OAA58209.1"/>
    <property type="molecule type" value="Genomic_DNA"/>
</dbReference>
<accession>A0A167R2D9</accession>
<gene>
    <name evidence="1" type="ORF">ISF_06748</name>
</gene>
<protein>
    <submittedName>
        <fullName evidence="1">Uncharacterized protein</fullName>
    </submittedName>
</protein>
<sequence length="124" mass="13494">MPHAVAKLPPEEAWSCSNVLGIDQLSSVESRCLFCEIAKNGRFTGGIFVDAVALGRHLVDNHSFGGCHLDQTYGSAADFAAHVFQHQCGQAPTLGEPWALRTVRKKLQIFARGVRDLQKACSQT</sequence>
<proteinExistence type="predicted"/>
<keyword evidence="2" id="KW-1185">Reference proteome</keyword>
<name>A0A167R2D9_CORFA</name>
<organism evidence="1 2">
    <name type="scientific">Cordyceps fumosorosea (strain ARSEF 2679)</name>
    <name type="common">Isaria fumosorosea</name>
    <dbReference type="NCBI Taxonomy" id="1081104"/>
    <lineage>
        <taxon>Eukaryota</taxon>
        <taxon>Fungi</taxon>
        <taxon>Dikarya</taxon>
        <taxon>Ascomycota</taxon>
        <taxon>Pezizomycotina</taxon>
        <taxon>Sordariomycetes</taxon>
        <taxon>Hypocreomycetidae</taxon>
        <taxon>Hypocreales</taxon>
        <taxon>Cordycipitaceae</taxon>
        <taxon>Cordyceps</taxon>
    </lineage>
</organism>